<reference evidence="6" key="1">
    <citation type="submission" date="2017-04" db="EMBL/GenBank/DDBJ databases">
        <authorList>
            <person name="Varghese N."/>
            <person name="Submissions S."/>
        </authorList>
    </citation>
    <scope>NUCLEOTIDE SEQUENCE [LARGE SCALE GENOMIC DNA]</scope>
    <source>
        <strain evidence="6">DSM 23072</strain>
    </source>
</reference>
<evidence type="ECO:0000313" key="5">
    <source>
        <dbReference type="EMBL" id="SMB81817.1"/>
    </source>
</evidence>
<dbReference type="PANTHER" id="PTHR23416">
    <property type="entry name" value="SIALIC ACID SYNTHASE-RELATED"/>
    <property type="match status" value="1"/>
</dbReference>
<keyword evidence="3" id="KW-0677">Repeat</keyword>
<dbReference type="InterPro" id="IPR001451">
    <property type="entry name" value="Hexapep"/>
</dbReference>
<dbReference type="STRING" id="1122938.SAMN05660772_01944"/>
<dbReference type="Gene3D" id="2.160.10.10">
    <property type="entry name" value="Hexapeptide repeat proteins"/>
    <property type="match status" value="1"/>
</dbReference>
<keyword evidence="2 5" id="KW-0808">Transferase</keyword>
<dbReference type="InterPro" id="IPR051159">
    <property type="entry name" value="Hexapeptide_acetyltransf"/>
</dbReference>
<protein>
    <submittedName>
        <fullName evidence="5">Transferase hexapeptide (Six repeat-containing protein)</fullName>
    </submittedName>
</protein>
<dbReference type="Pfam" id="PF00132">
    <property type="entry name" value="Hexapep"/>
    <property type="match status" value="1"/>
</dbReference>
<dbReference type="PROSITE" id="PS00101">
    <property type="entry name" value="HEXAPEP_TRANSFERASES"/>
    <property type="match status" value="1"/>
</dbReference>
<dbReference type="PANTHER" id="PTHR23416:SF23">
    <property type="entry name" value="ACETYLTRANSFERASE C18B11.09C-RELATED"/>
    <property type="match status" value="1"/>
</dbReference>
<evidence type="ECO:0000256" key="1">
    <source>
        <dbReference type="ARBA" id="ARBA00007274"/>
    </source>
</evidence>
<proteinExistence type="inferred from homology"/>
<dbReference type="Proteomes" id="UP000192408">
    <property type="component" value="Unassembled WGS sequence"/>
</dbReference>
<evidence type="ECO:0000256" key="4">
    <source>
        <dbReference type="ARBA" id="ARBA00023315"/>
    </source>
</evidence>
<dbReference type="SUPFAM" id="SSF51161">
    <property type="entry name" value="Trimeric LpxA-like enzymes"/>
    <property type="match status" value="1"/>
</dbReference>
<organism evidence="5 6">
    <name type="scientific">Pasteurella testudinis DSM 23072</name>
    <dbReference type="NCBI Taxonomy" id="1122938"/>
    <lineage>
        <taxon>Bacteria</taxon>
        <taxon>Pseudomonadati</taxon>
        <taxon>Pseudomonadota</taxon>
        <taxon>Gammaproteobacteria</taxon>
        <taxon>Pasteurellales</taxon>
        <taxon>Pasteurellaceae</taxon>
        <taxon>Pasteurella</taxon>
    </lineage>
</organism>
<dbReference type="GO" id="GO:0008374">
    <property type="term" value="F:O-acyltransferase activity"/>
    <property type="evidence" value="ECO:0007669"/>
    <property type="project" value="TreeGrafter"/>
</dbReference>
<dbReference type="InterPro" id="IPR011004">
    <property type="entry name" value="Trimer_LpxA-like_sf"/>
</dbReference>
<keyword evidence="4" id="KW-0012">Acyltransferase</keyword>
<dbReference type="EMBL" id="FWWV01000007">
    <property type="protein sequence ID" value="SMB81817.1"/>
    <property type="molecule type" value="Genomic_DNA"/>
</dbReference>
<evidence type="ECO:0000256" key="2">
    <source>
        <dbReference type="ARBA" id="ARBA00022679"/>
    </source>
</evidence>
<dbReference type="RefSeq" id="WP_084256350.1">
    <property type="nucleotide sequence ID" value="NZ_FWWV01000007.1"/>
</dbReference>
<dbReference type="AlphaFoldDB" id="A0A1W1UL57"/>
<accession>A0A1W1UL57</accession>
<evidence type="ECO:0000256" key="3">
    <source>
        <dbReference type="ARBA" id="ARBA00022737"/>
    </source>
</evidence>
<name>A0A1W1UL57_9PAST</name>
<comment type="similarity">
    <text evidence="1">Belongs to the transferase hexapeptide repeat family.</text>
</comment>
<dbReference type="InterPro" id="IPR018357">
    <property type="entry name" value="Hexapep_transf_CS"/>
</dbReference>
<keyword evidence="6" id="KW-1185">Reference proteome</keyword>
<gene>
    <name evidence="5" type="ORF">SAMN05660772_01944</name>
</gene>
<evidence type="ECO:0000313" key="6">
    <source>
        <dbReference type="Proteomes" id="UP000192408"/>
    </source>
</evidence>
<sequence>MHNPFPINQIIAPDSAAFAEIHLIAAENARYLAELNSGYHSAAQVRALLGTITGSEIDDSFHANLPLYSDFGRHLRIGKGVFVNSGVMFTDLGGITLEDNVLIGPRANIISVNHPLNPAGRRGIILSPVRICRNAWIGAGATVLPGVTVGENAVVAAGAVVSKDVPPNTVVAGVPAKVVKTIDINE</sequence>